<name>F5RI33_METUF</name>
<protein>
    <submittedName>
        <fullName evidence="2">Transcriptional repressor CrtJ</fullName>
    </submittedName>
</protein>
<dbReference type="OrthoDB" id="5499170at2"/>
<evidence type="ECO:0000259" key="1">
    <source>
        <dbReference type="PROSITE" id="PS50112"/>
    </source>
</evidence>
<dbReference type="InterPro" id="IPR011785">
    <property type="entry name" value="Tscrpt_reg_PpsR-CrtJ"/>
</dbReference>
<feature type="domain" description="PAS" evidence="1">
    <location>
        <begin position="131"/>
        <end position="177"/>
    </location>
</feature>
<keyword evidence="3" id="KW-1185">Reference proteome</keyword>
<comment type="caution">
    <text evidence="2">The sequence shown here is derived from an EMBL/GenBank/DDBJ whole genome shotgun (WGS) entry which is preliminary data.</text>
</comment>
<dbReference type="SUPFAM" id="SSF55785">
    <property type="entry name" value="PYP-like sensor domain (PAS domain)"/>
    <property type="match status" value="3"/>
</dbReference>
<proteinExistence type="predicted"/>
<dbReference type="RefSeq" id="WP_008064803.1">
    <property type="nucleotide sequence ID" value="NZ_AFHG01000059.1"/>
</dbReference>
<gene>
    <name evidence="2" type="ORF">METUNv1_03983</name>
</gene>
<dbReference type="NCBIfam" id="TIGR02040">
    <property type="entry name" value="PpsR-CrtJ"/>
    <property type="match status" value="1"/>
</dbReference>
<dbReference type="SMART" id="SM00091">
    <property type="entry name" value="PAS"/>
    <property type="match status" value="2"/>
</dbReference>
<dbReference type="Pfam" id="PF08448">
    <property type="entry name" value="PAS_4"/>
    <property type="match status" value="2"/>
</dbReference>
<dbReference type="AlphaFoldDB" id="F5RI33"/>
<evidence type="ECO:0000313" key="2">
    <source>
        <dbReference type="EMBL" id="EGK70015.1"/>
    </source>
</evidence>
<evidence type="ECO:0000313" key="3">
    <source>
        <dbReference type="Proteomes" id="UP000005019"/>
    </source>
</evidence>
<dbReference type="InterPro" id="IPR035965">
    <property type="entry name" value="PAS-like_dom_sf"/>
</dbReference>
<dbReference type="STRING" id="1000565.METUNv1_03983"/>
<reference evidence="2 3" key="1">
    <citation type="journal article" date="2011" name="J. Bacteriol.">
        <title>Genome sequence of Methyloversatilis universalis FAM5T, a methylotrophic representative of the order Rhodocyclales.</title>
        <authorList>
            <person name="Kittichotirat W."/>
            <person name="Good N.M."/>
            <person name="Hall R."/>
            <person name="Bringel F."/>
            <person name="Lajus A."/>
            <person name="Medigue C."/>
            <person name="Smalley N.E."/>
            <person name="Beck D."/>
            <person name="Bumgarner R."/>
            <person name="Vuilleumier S."/>
            <person name="Kalyuzhnaya M.G."/>
        </authorList>
    </citation>
    <scope>NUCLEOTIDE SEQUENCE [LARGE SCALE GENOMIC DNA]</scope>
    <source>
        <strain evidence="3">ATCC BAA-1314 / JCM 13912 / FAM5</strain>
    </source>
</reference>
<dbReference type="Proteomes" id="UP000005019">
    <property type="component" value="Unassembled WGS sequence"/>
</dbReference>
<dbReference type="Pfam" id="PF13188">
    <property type="entry name" value="PAS_8"/>
    <property type="match status" value="1"/>
</dbReference>
<accession>F5RI33</accession>
<dbReference type="EMBL" id="AFHG01000059">
    <property type="protein sequence ID" value="EGK70015.1"/>
    <property type="molecule type" value="Genomic_DNA"/>
</dbReference>
<dbReference type="Gene3D" id="1.20.5.430">
    <property type="match status" value="1"/>
</dbReference>
<dbReference type="eggNOG" id="COG3829">
    <property type="taxonomic scope" value="Bacteria"/>
</dbReference>
<dbReference type="CDD" id="cd00130">
    <property type="entry name" value="PAS"/>
    <property type="match status" value="2"/>
</dbReference>
<organism evidence="2 3">
    <name type="scientific">Methyloversatilis universalis (strain ATCC BAA-1314 / DSM 25237 / JCM 13912 / CCUG 52030 / FAM5)</name>
    <dbReference type="NCBI Taxonomy" id="1000565"/>
    <lineage>
        <taxon>Bacteria</taxon>
        <taxon>Pseudomonadati</taxon>
        <taxon>Pseudomonadota</taxon>
        <taxon>Betaproteobacteria</taxon>
        <taxon>Nitrosomonadales</taxon>
        <taxon>Sterolibacteriaceae</taxon>
        <taxon>Methyloversatilis</taxon>
    </lineage>
</organism>
<dbReference type="Gene3D" id="3.30.450.20">
    <property type="entry name" value="PAS domain"/>
    <property type="match status" value="3"/>
</dbReference>
<dbReference type="InterPro" id="IPR013656">
    <property type="entry name" value="PAS_4"/>
</dbReference>
<sequence length="372" mass="40029">MLVSVASDIALVIDDQGVIRSVALGGTEPVSAAAGEWLGRQWIDTVTPDTRRKVEDLLSEAAESGVSRTRHINHPSPAGSDLPVAYTAVRLGHGGPLLVVGRDLRAVSAMQQRLVDAQQSMERDYWRMRQAETRYRLLFQIATDAVLVVDADTLRIVDANRAAGRLFGGTLQDMPGRHAGYALAPASLPALEELLGTVRVSERPGDAMFELASGGRIHAWVSLFRDEGSTLLLMRAWPDGGQIPPVADDPMLPELVRLTPDAVAFTDEQGLLLSANPAFVELVQGNEAASLRGRSMADWLSDGGEALNVLLAAVRQSGTLRLATRLRNERGHAVDVELSAVLIHNGDSNNIGLIIRAVQPRGPGARDRGHMH</sequence>
<dbReference type="NCBIfam" id="TIGR00229">
    <property type="entry name" value="sensory_box"/>
    <property type="match status" value="2"/>
</dbReference>
<dbReference type="PROSITE" id="PS50112">
    <property type="entry name" value="PAS"/>
    <property type="match status" value="1"/>
</dbReference>
<dbReference type="InterPro" id="IPR000014">
    <property type="entry name" value="PAS"/>
</dbReference>